<dbReference type="CDD" id="cd06464">
    <property type="entry name" value="ACD_sHsps-like"/>
    <property type="match status" value="1"/>
</dbReference>
<dbReference type="InterPro" id="IPR008978">
    <property type="entry name" value="HSP20-like_chaperone"/>
</dbReference>
<accession>A0A382WWY6</accession>
<gene>
    <name evidence="2" type="ORF">METZ01_LOCUS416077</name>
</gene>
<name>A0A382WWY6_9ZZZZ</name>
<dbReference type="InterPro" id="IPR002068">
    <property type="entry name" value="A-crystallin/Hsp20_dom"/>
</dbReference>
<evidence type="ECO:0000259" key="1">
    <source>
        <dbReference type="PROSITE" id="PS01031"/>
    </source>
</evidence>
<sequence>MEESVLELMKEQKQAQESRILELQEKNINSNVNSLQIHPDYDLYRDHHYLYLNVNLPGVLEQELKVDLNQGEIIIQGEFPDLCTSEDVEFLERHRAWGFFEKKFLLPPNLTLQKHEWQLVDGVLQIRMILEARKEPNLLLE</sequence>
<organism evidence="2">
    <name type="scientific">marine metagenome</name>
    <dbReference type="NCBI Taxonomy" id="408172"/>
    <lineage>
        <taxon>unclassified sequences</taxon>
        <taxon>metagenomes</taxon>
        <taxon>ecological metagenomes</taxon>
    </lineage>
</organism>
<reference evidence="2" key="1">
    <citation type="submission" date="2018-05" db="EMBL/GenBank/DDBJ databases">
        <authorList>
            <person name="Lanie J.A."/>
            <person name="Ng W.-L."/>
            <person name="Kazmierczak K.M."/>
            <person name="Andrzejewski T.M."/>
            <person name="Davidsen T.M."/>
            <person name="Wayne K.J."/>
            <person name="Tettelin H."/>
            <person name="Glass J.I."/>
            <person name="Rusch D."/>
            <person name="Podicherti R."/>
            <person name="Tsui H.-C.T."/>
            <person name="Winkler M.E."/>
        </authorList>
    </citation>
    <scope>NUCLEOTIDE SEQUENCE</scope>
</reference>
<dbReference type="EMBL" id="UINC01163102">
    <property type="protein sequence ID" value="SVD63223.1"/>
    <property type="molecule type" value="Genomic_DNA"/>
</dbReference>
<protein>
    <recommendedName>
        <fullName evidence="1">SHSP domain-containing protein</fullName>
    </recommendedName>
</protein>
<proteinExistence type="predicted"/>
<evidence type="ECO:0000313" key="2">
    <source>
        <dbReference type="EMBL" id="SVD63223.1"/>
    </source>
</evidence>
<feature type="domain" description="SHSP" evidence="1">
    <location>
        <begin position="32"/>
        <end position="141"/>
    </location>
</feature>
<dbReference type="Gene3D" id="2.60.40.790">
    <property type="match status" value="1"/>
</dbReference>
<dbReference type="SUPFAM" id="SSF49764">
    <property type="entry name" value="HSP20-like chaperones"/>
    <property type="match status" value="1"/>
</dbReference>
<dbReference type="AlphaFoldDB" id="A0A382WWY6"/>
<dbReference type="PROSITE" id="PS01031">
    <property type="entry name" value="SHSP"/>
    <property type="match status" value="1"/>
</dbReference>
<dbReference type="Pfam" id="PF00011">
    <property type="entry name" value="HSP20"/>
    <property type="match status" value="1"/>
</dbReference>